<reference evidence="1" key="1">
    <citation type="submission" date="2021-12" db="EMBL/GenBank/DDBJ databases">
        <title>Alicyclobacillaceae gen. nov., sp. nov., isolated from chalcocite enrichment system.</title>
        <authorList>
            <person name="Jiang Z."/>
        </authorList>
    </citation>
    <scope>NUCLEOTIDE SEQUENCE</scope>
    <source>
        <strain evidence="1">MYW30-H2</strain>
    </source>
</reference>
<keyword evidence="2" id="KW-1185">Reference proteome</keyword>
<dbReference type="Proteomes" id="UP000830167">
    <property type="component" value="Chromosome"/>
</dbReference>
<sequence>MSIDELNRQIELLCDSKAEEYRMLGYEQVVGKDIWRCVSSKYKNGYPLLHVVVNDILSLKPDKFMNWLMMEAYRG</sequence>
<evidence type="ECO:0000313" key="2">
    <source>
        <dbReference type="Proteomes" id="UP000830167"/>
    </source>
</evidence>
<evidence type="ECO:0000313" key="1">
    <source>
        <dbReference type="EMBL" id="UOF92839.1"/>
    </source>
</evidence>
<dbReference type="InterPro" id="IPR025716">
    <property type="entry name" value="Post-transcriptional_regulator"/>
</dbReference>
<dbReference type="EMBL" id="CP089291">
    <property type="protein sequence ID" value="UOF92839.1"/>
    <property type="molecule type" value="Genomic_DNA"/>
</dbReference>
<organism evidence="1 2">
    <name type="scientific">Fodinisporobacter ferrooxydans</name>
    <dbReference type="NCBI Taxonomy" id="2901836"/>
    <lineage>
        <taxon>Bacteria</taxon>
        <taxon>Bacillati</taxon>
        <taxon>Bacillota</taxon>
        <taxon>Bacilli</taxon>
        <taxon>Bacillales</taxon>
        <taxon>Alicyclobacillaceae</taxon>
        <taxon>Fodinisporobacter</taxon>
    </lineage>
</organism>
<dbReference type="Pfam" id="PF13797">
    <property type="entry name" value="Post_transc_reg"/>
    <property type="match status" value="1"/>
</dbReference>
<proteinExistence type="predicted"/>
<name>A0ABY4CS68_9BACL</name>
<gene>
    <name evidence="1" type="ORF">LSG31_11545</name>
</gene>
<accession>A0ABY4CS68</accession>
<protein>
    <submittedName>
        <fullName evidence="1">Post-transcriptional regulator</fullName>
    </submittedName>
</protein>